<reference evidence="2" key="1">
    <citation type="submission" date="2021-06" db="EMBL/GenBank/DDBJ databases">
        <authorList>
            <person name="Hodson N. C."/>
            <person name="Mongue J. A."/>
            <person name="Jaron S. K."/>
        </authorList>
    </citation>
    <scope>NUCLEOTIDE SEQUENCE</scope>
</reference>
<protein>
    <submittedName>
        <fullName evidence="2">Uncharacterized protein</fullName>
    </submittedName>
</protein>
<evidence type="ECO:0000256" key="1">
    <source>
        <dbReference type="SAM" id="SignalP"/>
    </source>
</evidence>
<keyword evidence="1" id="KW-0732">Signal</keyword>
<organism evidence="2 3">
    <name type="scientific">Allacma fusca</name>
    <dbReference type="NCBI Taxonomy" id="39272"/>
    <lineage>
        <taxon>Eukaryota</taxon>
        <taxon>Metazoa</taxon>
        <taxon>Ecdysozoa</taxon>
        <taxon>Arthropoda</taxon>
        <taxon>Hexapoda</taxon>
        <taxon>Collembola</taxon>
        <taxon>Symphypleona</taxon>
        <taxon>Sminthuridae</taxon>
        <taxon>Allacma</taxon>
    </lineage>
</organism>
<proteinExistence type="predicted"/>
<dbReference type="Proteomes" id="UP000708208">
    <property type="component" value="Unassembled WGS sequence"/>
</dbReference>
<gene>
    <name evidence="2" type="ORF">AFUS01_LOCUS17328</name>
</gene>
<feature type="chain" id="PRO_5035240294" evidence="1">
    <location>
        <begin position="23"/>
        <end position="101"/>
    </location>
</feature>
<feature type="signal peptide" evidence="1">
    <location>
        <begin position="1"/>
        <end position="22"/>
    </location>
</feature>
<accession>A0A8J2K2A2</accession>
<name>A0A8J2K2A2_9HEXA</name>
<keyword evidence="3" id="KW-1185">Reference proteome</keyword>
<dbReference type="EMBL" id="CAJVCH010165075">
    <property type="protein sequence ID" value="CAG7728559.1"/>
    <property type="molecule type" value="Genomic_DNA"/>
</dbReference>
<evidence type="ECO:0000313" key="3">
    <source>
        <dbReference type="Proteomes" id="UP000708208"/>
    </source>
</evidence>
<comment type="caution">
    <text evidence="2">The sequence shown here is derived from an EMBL/GenBank/DDBJ whole genome shotgun (WGS) entry which is preliminary data.</text>
</comment>
<dbReference type="AlphaFoldDB" id="A0A8J2K2A2"/>
<sequence>MGFSSVQLIGLTLLGLSALVFTASLPSTTTDNQETSTVEESLKKNCTDLYIQCIENIDQGEVYVEVCNNTLKCIAGYFDCMSIPYSHDEIALSDMPTLLPY</sequence>
<evidence type="ECO:0000313" key="2">
    <source>
        <dbReference type="EMBL" id="CAG7728559.1"/>
    </source>
</evidence>